<feature type="region of interest" description="Disordered" evidence="1">
    <location>
        <begin position="177"/>
        <end position="205"/>
    </location>
</feature>
<proteinExistence type="predicted"/>
<feature type="region of interest" description="Disordered" evidence="1">
    <location>
        <begin position="430"/>
        <end position="465"/>
    </location>
</feature>
<keyword evidence="3" id="KW-1185">Reference proteome</keyword>
<reference evidence="3" key="1">
    <citation type="submission" date="2017-03" db="EMBL/GenBank/DDBJ databases">
        <title>Genomes of endolithic fungi from Antarctica.</title>
        <authorList>
            <person name="Coleine C."/>
            <person name="Masonjones S."/>
            <person name="Stajich J.E."/>
        </authorList>
    </citation>
    <scope>NUCLEOTIDE SEQUENCE [LARGE SCALE GENOMIC DNA]</scope>
    <source>
        <strain evidence="3">CCFEE 5527</strain>
    </source>
</reference>
<dbReference type="AlphaFoldDB" id="A0A1V8T8Q3"/>
<feature type="compositionally biased region" description="Polar residues" evidence="1">
    <location>
        <begin position="195"/>
        <end position="204"/>
    </location>
</feature>
<evidence type="ECO:0000256" key="1">
    <source>
        <dbReference type="SAM" id="MobiDB-lite"/>
    </source>
</evidence>
<gene>
    <name evidence="2" type="ORF">B0A48_07426</name>
</gene>
<accession>A0A1V8T8Q3</accession>
<sequence>MAPPHADEERELITMQCRILQMEMELRAVKGEVAKIQGGGTAILGLLDDHPQTGLAADRQPHRNAFELEQHSYRQYPTQDRTQLHLKTASLETQLRLASDQLKMAQAGTLYLVGLLGSRAPATLQVQQPQLMLSHELPVTVPASQNPMPWSAAESLLDENTDLLRFEKMSASVAWGTGDTKNSNDWGKSDKGWGQSDQSVQAHTTADAGGGWGAVDPASLYGACPVYRQTLAKSSSHDSVRKVTPPDPFWDDTMGLQDSVAVSAPQNAYTKPTPEHFKPPTASPGAQMYCSDSTASLLPGSPIISTTKLRGAPALAPRVSQCQAYFTQSEHSRLKDMQVHLQVTNTPRAAAIPDKATNDGPTASISAVELDDAGELAIDVSVDTALDVFLRPQNEDVGVEVPIITAREVVLPPLHGTFQQLAECREMHQAFTEPTAKRGRPRDTARRSWTKESTDKESQDSPSNGSRPYCLYYKALRNITPNELEWAKVWDRSFTSSVFFKYEDGDLDRDPELRRSVLIQGIPPATLLGTILDNVRTGKLVRAKFIDTIFMRTTPPSGDTVLLEFQSAYDARLFVQSNPQLTLPTAGDGGTETATVSLVHTPTRPTYEYTRAQQDSRISRVIYLADHRKQFTAFEVMNRLWHVDGSLAEPVRPIVRPDGVIVLEFASMHDAGKLLYAMGRLGDFRNMGMGYAADPCATGATGLISDSGGMDGDDVVDDLDAPY</sequence>
<evidence type="ECO:0000313" key="2">
    <source>
        <dbReference type="EMBL" id="OQO07729.1"/>
    </source>
</evidence>
<name>A0A1V8T8Q3_9PEZI</name>
<protein>
    <submittedName>
        <fullName evidence="2">Uncharacterized protein</fullName>
    </submittedName>
</protein>
<evidence type="ECO:0000313" key="3">
    <source>
        <dbReference type="Proteomes" id="UP000192596"/>
    </source>
</evidence>
<dbReference type="OrthoDB" id="5244622at2759"/>
<comment type="caution">
    <text evidence="2">The sequence shown here is derived from an EMBL/GenBank/DDBJ whole genome shotgun (WGS) entry which is preliminary data.</text>
</comment>
<organism evidence="2 3">
    <name type="scientific">Cryoendolithus antarcticus</name>
    <dbReference type="NCBI Taxonomy" id="1507870"/>
    <lineage>
        <taxon>Eukaryota</taxon>
        <taxon>Fungi</taxon>
        <taxon>Dikarya</taxon>
        <taxon>Ascomycota</taxon>
        <taxon>Pezizomycotina</taxon>
        <taxon>Dothideomycetes</taxon>
        <taxon>Dothideomycetidae</taxon>
        <taxon>Cladosporiales</taxon>
        <taxon>Cladosporiaceae</taxon>
        <taxon>Cryoendolithus</taxon>
    </lineage>
</organism>
<dbReference type="Proteomes" id="UP000192596">
    <property type="component" value="Unassembled WGS sequence"/>
</dbReference>
<feature type="compositionally biased region" description="Basic and acidic residues" evidence="1">
    <location>
        <begin position="441"/>
        <end position="459"/>
    </location>
</feature>
<dbReference type="EMBL" id="NAJO01000014">
    <property type="protein sequence ID" value="OQO07729.1"/>
    <property type="molecule type" value="Genomic_DNA"/>
</dbReference>
<dbReference type="InParanoid" id="A0A1V8T8Q3"/>